<name>A0A6A2Y1Q7_HIBSY</name>
<feature type="region of interest" description="Disordered" evidence="1">
    <location>
        <begin position="42"/>
        <end position="63"/>
    </location>
</feature>
<evidence type="ECO:0000256" key="1">
    <source>
        <dbReference type="SAM" id="MobiDB-lite"/>
    </source>
</evidence>
<accession>A0A6A2Y1Q7</accession>
<keyword evidence="3" id="KW-1185">Reference proteome</keyword>
<sequence>MVDDWEFADGFEEEMPTAISAGGKPMARVLFGGLIYHLRIGPNRPNDTHSSGSSSLSEEADDVKATLAPKPAAQVFKLLDQSPAIQTIVASIAADPNVWNAVLHNPAYIDFRSHKTRLIYHLRIGPNRPNDTHSSGSSSLSEEADDVKATLAPKPAAQVFKLLDQSPAIQTIVASIAADPNVWNAVLHNPAYINFRSHKTKFAFDNNGSPRRYASSSLKIKEHLGVNQPQEVKNPFFDFVEKFKTCG</sequence>
<dbReference type="PANTHER" id="PTHR33625:SF4">
    <property type="entry name" value="OS08G0179900 PROTEIN"/>
    <property type="match status" value="1"/>
</dbReference>
<gene>
    <name evidence="2" type="ORF">F3Y22_tig00111540pilonHSYRG00156</name>
</gene>
<dbReference type="AlphaFoldDB" id="A0A6A2Y1Q7"/>
<evidence type="ECO:0000313" key="3">
    <source>
        <dbReference type="Proteomes" id="UP000436088"/>
    </source>
</evidence>
<proteinExistence type="predicted"/>
<dbReference type="EMBL" id="VEPZ02001363">
    <property type="protein sequence ID" value="KAE8677290.1"/>
    <property type="molecule type" value="Genomic_DNA"/>
</dbReference>
<dbReference type="Proteomes" id="UP000436088">
    <property type="component" value="Unassembled WGS sequence"/>
</dbReference>
<feature type="region of interest" description="Disordered" evidence="1">
    <location>
        <begin position="125"/>
        <end position="147"/>
    </location>
</feature>
<reference evidence="2" key="1">
    <citation type="submission" date="2019-09" db="EMBL/GenBank/DDBJ databases">
        <title>Draft genome information of white flower Hibiscus syriacus.</title>
        <authorList>
            <person name="Kim Y.-M."/>
        </authorList>
    </citation>
    <scope>NUCLEOTIDE SEQUENCE [LARGE SCALE GENOMIC DNA]</scope>
    <source>
        <strain evidence="2">YM2019G1</strain>
    </source>
</reference>
<protein>
    <submittedName>
        <fullName evidence="2">Uncharacterized protein</fullName>
    </submittedName>
</protein>
<dbReference type="PANTHER" id="PTHR33625">
    <property type="entry name" value="OS08G0179900 PROTEIN"/>
    <property type="match status" value="1"/>
</dbReference>
<comment type="caution">
    <text evidence="2">The sequence shown here is derived from an EMBL/GenBank/DDBJ whole genome shotgun (WGS) entry which is preliminary data.</text>
</comment>
<evidence type="ECO:0000313" key="2">
    <source>
        <dbReference type="EMBL" id="KAE8677290.1"/>
    </source>
</evidence>
<organism evidence="2 3">
    <name type="scientific">Hibiscus syriacus</name>
    <name type="common">Rose of Sharon</name>
    <dbReference type="NCBI Taxonomy" id="106335"/>
    <lineage>
        <taxon>Eukaryota</taxon>
        <taxon>Viridiplantae</taxon>
        <taxon>Streptophyta</taxon>
        <taxon>Embryophyta</taxon>
        <taxon>Tracheophyta</taxon>
        <taxon>Spermatophyta</taxon>
        <taxon>Magnoliopsida</taxon>
        <taxon>eudicotyledons</taxon>
        <taxon>Gunneridae</taxon>
        <taxon>Pentapetalae</taxon>
        <taxon>rosids</taxon>
        <taxon>malvids</taxon>
        <taxon>Malvales</taxon>
        <taxon>Malvaceae</taxon>
        <taxon>Malvoideae</taxon>
        <taxon>Hibiscus</taxon>
    </lineage>
</organism>